<keyword evidence="9 12" id="KW-0804">Transcription</keyword>
<dbReference type="GO" id="GO:0003899">
    <property type="term" value="F:DNA-directed RNA polymerase activity"/>
    <property type="evidence" value="ECO:0007669"/>
    <property type="project" value="UniProtKB-EC"/>
</dbReference>
<dbReference type="InterPro" id="IPR007081">
    <property type="entry name" value="RNA_pol_Rpb1_5"/>
</dbReference>
<evidence type="ECO:0000256" key="1">
    <source>
        <dbReference type="ARBA" id="ARBA00004123"/>
    </source>
</evidence>
<reference evidence="15" key="1">
    <citation type="journal article" date="2013" name="Nature">
        <title>Draft genome of the wheat A-genome progenitor Triticum urartu.</title>
        <authorList>
            <person name="Ling H.Q."/>
            <person name="Zhao S."/>
            <person name="Liu D."/>
            <person name="Wang J."/>
            <person name="Sun H."/>
            <person name="Zhang C."/>
            <person name="Fan H."/>
            <person name="Li D."/>
            <person name="Dong L."/>
            <person name="Tao Y."/>
            <person name="Gao C."/>
            <person name="Wu H."/>
            <person name="Li Y."/>
            <person name="Cui Y."/>
            <person name="Guo X."/>
            <person name="Zheng S."/>
            <person name="Wang B."/>
            <person name="Yu K."/>
            <person name="Liang Q."/>
            <person name="Yang W."/>
            <person name="Lou X."/>
            <person name="Chen J."/>
            <person name="Feng M."/>
            <person name="Jian J."/>
            <person name="Zhang X."/>
            <person name="Luo G."/>
            <person name="Jiang Y."/>
            <person name="Liu J."/>
            <person name="Wang Z."/>
            <person name="Sha Y."/>
            <person name="Zhang B."/>
            <person name="Wu H."/>
            <person name="Tang D."/>
            <person name="Shen Q."/>
            <person name="Xue P."/>
            <person name="Zou S."/>
            <person name="Wang X."/>
            <person name="Liu X."/>
            <person name="Wang F."/>
            <person name="Yang Y."/>
            <person name="An X."/>
            <person name="Dong Z."/>
            <person name="Zhang K."/>
            <person name="Zhang X."/>
            <person name="Luo M.C."/>
            <person name="Dvorak J."/>
            <person name="Tong Y."/>
            <person name="Wang J."/>
            <person name="Yang H."/>
            <person name="Li Z."/>
            <person name="Wang D."/>
            <person name="Zhang A."/>
            <person name="Wang J."/>
        </authorList>
    </citation>
    <scope>NUCLEOTIDE SEQUENCE</scope>
</reference>
<feature type="region of interest" description="Disordered" evidence="13">
    <location>
        <begin position="386"/>
        <end position="414"/>
    </location>
</feature>
<feature type="compositionally biased region" description="Acidic residues" evidence="13">
    <location>
        <begin position="1619"/>
        <end position="1635"/>
    </location>
</feature>
<keyword evidence="5 12" id="KW-0548">Nucleotidyltransferase</keyword>
<name>M7ZKR7_TRIUA</name>
<keyword evidence="4 12" id="KW-0808">Transferase</keyword>
<dbReference type="Gene3D" id="6.20.50.80">
    <property type="match status" value="1"/>
</dbReference>
<dbReference type="Pfam" id="PF04983">
    <property type="entry name" value="RNA_pol_Rpb1_3"/>
    <property type="match status" value="1"/>
</dbReference>
<evidence type="ECO:0000259" key="14">
    <source>
        <dbReference type="SMART" id="SM00663"/>
    </source>
</evidence>
<dbReference type="Gene3D" id="3.30.1490.180">
    <property type="entry name" value="RNA polymerase ii"/>
    <property type="match status" value="1"/>
</dbReference>
<dbReference type="Pfam" id="PF05000">
    <property type="entry name" value="RNA_pol_Rpb1_4"/>
    <property type="match status" value="1"/>
</dbReference>
<dbReference type="Gene3D" id="1.10.150.390">
    <property type="match status" value="1"/>
</dbReference>
<evidence type="ECO:0000256" key="10">
    <source>
        <dbReference type="ARBA" id="ARBA00023242"/>
    </source>
</evidence>
<accession>M7ZKR7</accession>
<proteinExistence type="inferred from homology"/>
<feature type="compositionally biased region" description="Acidic residues" evidence="13">
    <location>
        <begin position="1563"/>
        <end position="1581"/>
    </location>
</feature>
<evidence type="ECO:0000256" key="11">
    <source>
        <dbReference type="ARBA" id="ARBA00048552"/>
    </source>
</evidence>
<organism evidence="15">
    <name type="scientific">Triticum urartu</name>
    <name type="common">Red wild einkorn</name>
    <name type="synonym">Crithodium urartu</name>
    <dbReference type="NCBI Taxonomy" id="4572"/>
    <lineage>
        <taxon>Eukaryota</taxon>
        <taxon>Viridiplantae</taxon>
        <taxon>Streptophyta</taxon>
        <taxon>Embryophyta</taxon>
        <taxon>Tracheophyta</taxon>
        <taxon>Spermatophyta</taxon>
        <taxon>Magnoliopsida</taxon>
        <taxon>Liliopsida</taxon>
        <taxon>Poales</taxon>
        <taxon>Poaceae</taxon>
        <taxon>BOP clade</taxon>
        <taxon>Pooideae</taxon>
        <taxon>Triticodae</taxon>
        <taxon>Triticeae</taxon>
        <taxon>Triticinae</taxon>
        <taxon>Triticum</taxon>
    </lineage>
</organism>
<evidence type="ECO:0000256" key="12">
    <source>
        <dbReference type="RuleBase" id="RU004279"/>
    </source>
</evidence>
<comment type="similarity">
    <text evidence="2 12">Belongs to the RNA polymerase beta' chain family.</text>
</comment>
<dbReference type="SMART" id="SM00663">
    <property type="entry name" value="RPOLA_N"/>
    <property type="match status" value="1"/>
</dbReference>
<keyword evidence="10" id="KW-0539">Nucleus</keyword>
<feature type="region of interest" description="Disordered" evidence="13">
    <location>
        <begin position="478"/>
        <end position="497"/>
    </location>
</feature>
<evidence type="ECO:0000256" key="13">
    <source>
        <dbReference type="SAM" id="MobiDB-lite"/>
    </source>
</evidence>
<dbReference type="SUPFAM" id="SSF64484">
    <property type="entry name" value="beta and beta-prime subunits of DNA dependent RNA-polymerase"/>
    <property type="match status" value="1"/>
</dbReference>
<dbReference type="InterPro" id="IPR044893">
    <property type="entry name" value="RNA_pol_Rpb1_clamp_domain"/>
</dbReference>
<dbReference type="InterPro" id="IPR007080">
    <property type="entry name" value="RNA_pol_Rpb1_1"/>
</dbReference>
<dbReference type="EMBL" id="KD200891">
    <property type="protein sequence ID" value="EMS52925.1"/>
    <property type="molecule type" value="Genomic_DNA"/>
</dbReference>
<evidence type="ECO:0000256" key="7">
    <source>
        <dbReference type="ARBA" id="ARBA00022833"/>
    </source>
</evidence>
<dbReference type="OMA" id="NREDYQQ"/>
<dbReference type="InterPro" id="IPR045867">
    <property type="entry name" value="DNA-dir_RpoC_beta_prime"/>
</dbReference>
<protein>
    <recommendedName>
        <fullName evidence="12">DNA-directed RNA polymerase subunit</fullName>
        <ecNumber evidence="12">2.7.7.6</ecNumber>
    </recommendedName>
</protein>
<keyword evidence="7" id="KW-0862">Zinc</keyword>
<dbReference type="InterPro" id="IPR007083">
    <property type="entry name" value="RNA_pol_Rpb1_4"/>
</dbReference>
<dbReference type="Gene3D" id="3.30.70.2850">
    <property type="match status" value="1"/>
</dbReference>
<dbReference type="GO" id="GO:0006351">
    <property type="term" value="P:DNA-templated transcription"/>
    <property type="evidence" value="ECO:0007669"/>
    <property type="project" value="InterPro"/>
</dbReference>
<comment type="catalytic activity">
    <reaction evidence="11 12">
        <text>RNA(n) + a ribonucleoside 5'-triphosphate = RNA(n+1) + diphosphate</text>
        <dbReference type="Rhea" id="RHEA:21248"/>
        <dbReference type="Rhea" id="RHEA-COMP:14527"/>
        <dbReference type="Rhea" id="RHEA-COMP:17342"/>
        <dbReference type="ChEBI" id="CHEBI:33019"/>
        <dbReference type="ChEBI" id="CHEBI:61557"/>
        <dbReference type="ChEBI" id="CHEBI:140395"/>
        <dbReference type="EC" id="2.7.7.6"/>
    </reaction>
</comment>
<evidence type="ECO:0000256" key="8">
    <source>
        <dbReference type="ARBA" id="ARBA00022842"/>
    </source>
</evidence>
<feature type="region of interest" description="Disordered" evidence="13">
    <location>
        <begin position="1541"/>
        <end position="1672"/>
    </location>
</feature>
<keyword evidence="8" id="KW-0460">Magnesium</keyword>
<dbReference type="FunFam" id="1.10.274.100:FF:000015">
    <property type="entry name" value="DNA-directed RNA polymerase subunit"/>
    <property type="match status" value="1"/>
</dbReference>
<dbReference type="InterPro" id="IPR007066">
    <property type="entry name" value="RNA_pol_Rpb1_3"/>
</dbReference>
<feature type="compositionally biased region" description="Acidic residues" evidence="13">
    <location>
        <begin position="1592"/>
        <end position="1612"/>
    </location>
</feature>
<dbReference type="InterPro" id="IPR015699">
    <property type="entry name" value="DNA-dir_RNA_pol1_lsu_N"/>
</dbReference>
<dbReference type="PANTHER" id="PTHR19376">
    <property type="entry name" value="DNA-DIRECTED RNA POLYMERASE"/>
    <property type="match status" value="1"/>
</dbReference>
<dbReference type="Gene3D" id="1.10.132.30">
    <property type="match status" value="1"/>
</dbReference>
<dbReference type="InterPro" id="IPR006592">
    <property type="entry name" value="RNA_pol_N"/>
</dbReference>
<dbReference type="STRING" id="4572.M7ZKR7"/>
<dbReference type="Gene3D" id="4.10.860.120">
    <property type="entry name" value="RNA polymerase II, clamp domain"/>
    <property type="match status" value="1"/>
</dbReference>
<keyword evidence="6" id="KW-0479">Metal-binding</keyword>
<dbReference type="GO" id="GO:0005736">
    <property type="term" value="C:RNA polymerase I complex"/>
    <property type="evidence" value="ECO:0007669"/>
    <property type="project" value="TreeGrafter"/>
</dbReference>
<evidence type="ECO:0000256" key="2">
    <source>
        <dbReference type="ARBA" id="ARBA00006460"/>
    </source>
</evidence>
<dbReference type="PANTHER" id="PTHR19376:SF11">
    <property type="entry name" value="DNA-DIRECTED RNA POLYMERASE I SUBUNIT RPA1"/>
    <property type="match status" value="1"/>
</dbReference>
<dbReference type="Pfam" id="PF04997">
    <property type="entry name" value="RNA_pol_Rpb1_1"/>
    <property type="match status" value="1"/>
</dbReference>
<dbReference type="InterPro" id="IPR042102">
    <property type="entry name" value="RNA_pol_Rpb1_3_sf"/>
</dbReference>
<evidence type="ECO:0000256" key="3">
    <source>
        <dbReference type="ARBA" id="ARBA00022478"/>
    </source>
</evidence>
<comment type="function">
    <text evidence="12">DNA-dependent RNA polymerase catalyzes the transcription of DNA into RNA using the four ribonucleoside triphosphates as substrates.</text>
</comment>
<dbReference type="InterPro" id="IPR038120">
    <property type="entry name" value="Rpb1_funnel_sf"/>
</dbReference>
<evidence type="ECO:0000256" key="6">
    <source>
        <dbReference type="ARBA" id="ARBA00022723"/>
    </source>
</evidence>
<evidence type="ECO:0000256" key="4">
    <source>
        <dbReference type="ARBA" id="ARBA00022679"/>
    </source>
</evidence>
<gene>
    <name evidence="15" type="ORF">TRIUR3_20843</name>
</gene>
<dbReference type="GO" id="GO:0046872">
    <property type="term" value="F:metal ion binding"/>
    <property type="evidence" value="ECO:0007669"/>
    <property type="project" value="UniProtKB-KW"/>
</dbReference>
<evidence type="ECO:0000313" key="15">
    <source>
        <dbReference type="EMBL" id="EMS52925.1"/>
    </source>
</evidence>
<feature type="compositionally biased region" description="Basic and acidic residues" evidence="13">
    <location>
        <begin position="1582"/>
        <end position="1591"/>
    </location>
</feature>
<evidence type="ECO:0000256" key="5">
    <source>
        <dbReference type="ARBA" id="ARBA00022695"/>
    </source>
</evidence>
<dbReference type="Gene3D" id="1.10.274.100">
    <property type="entry name" value="RNA polymerase Rpb1, domain 3"/>
    <property type="match status" value="1"/>
</dbReference>
<feature type="domain" description="RNA polymerase N-terminal" evidence="14">
    <location>
        <begin position="555"/>
        <end position="869"/>
    </location>
</feature>
<dbReference type="CDD" id="cd01435">
    <property type="entry name" value="RNAP_I_RPA1_N"/>
    <property type="match status" value="1"/>
</dbReference>
<dbReference type="Pfam" id="PF04998">
    <property type="entry name" value="RNA_pol_Rpb1_5"/>
    <property type="match status" value="1"/>
</dbReference>
<sequence>MVVLQCLDDFDLVAAQGGGEHHVQHVDIYAPAGGSSGYPRVVSAALSLILHRSRHTHADPGWHADLDHAALRDLIVASKDLGNRALYLTSPATPSPPWWTEVVQWDPYHLGHQARRRLRSSAGSKAGEGAVGCVLRPLSSLHGRPPGRLGCLCSVCTRVPRGENQLYVSIGFSIFYTLDLGSLPDLFIYLHFVPVPFTAMWRLWCSVHAPTKICKDFSKSRTFFKFQKKSRDYFSGWPGHQRSDVRDVEQEQATSVEVDSILFGFYTDDEVRRLSVKRLTRSERLDAKMCPVPGGLLDPAMGPVNANDTCKTCAQQPGNCPGHFGHIELSKPLFNPLLFDTLRDLLRSTCFTCRKFRLSAQLVDRYARELELLARGDVVQAKNLQDSAVSEESVEMDEDGSVDKPASPSDRGNKIWTSIQLKEAHSIFSKLMKKRVNKCANCGMKNPPIKCQIYGWLTIQGTDGSAVRRKAITDYNLEGDGHISNPNGTGVSGLTDDRVKASSNQTKDLSDDRPLLATEVESILKDLWEKEARFCMLLCDFQKNLCVSEKRRGYEMFFLKSMLVPPNRFRPSTNSSLGIMEHPQNVMLSKVQEANLALQHDNPNHMDILTRWRDLQTSVNLFYDSSKGLVKSDKDGHGVRQLVDKKTGIVRQKIMGKRVNHSCRTVISPDPFLAVNEIGIPPAAASKLTYPEKVTPWNAKNLRGAIRNGAEIHPGATHYKVNNNLYKLQADHSKRHPTAKTLLASRGSISQPGKDPRCEFESKVVYRHIQDGDIVLVNRQPTLHKPSMMAHVVRVLPGEKTIRMHYANCSTYNADFDGDEMNVHFPQDEISRAEAINIVDANKQYIGPRSGEAVRGLIQDHIVGAVLLTKVDTFLSREEYSQLVYGSCVSSTRGPCQSGKRVSIVNDDDTLELLPPAFVKPERWTGKQVITTILNHLTKGHPPFTVEMKGKISVQYLTAKVRHVAEGEKLRDPEELVLYIRHNELLKGMIDKNQFGNHGIVHTVHELYGADTAGRLLSIFSRLFTLFLQFHGFTCGIDDLLLSQESNNERTDFLSKSEEHSEEAHKKFLCKKDVDTDLVELQMNIEKVVRRIGESANVALDKAMLSELNGLTTKVNKNMFPYGLQKPFPKNCLTLMTATGAKGGDVNMTQISSLLGSQDLEGARVPRMISGKSLPCFPPWDGSSRAGGYVSDRFLTGLRPQEYYFHCMAGRNGHTWLFVFVRSGDKLIDTAVKTSRSGYLQRCLIKSLESLFVSYDHSVRNVDGSIIQFCYGEDGVDVHKSSFLKKFKELADNRKAVSDRLARYKGELDIYNGDPLSFKSKYITKLPQELTKSATNFHKENKCCCRKLKKKCRCRYNIKEEELMKLLKVKYVASLVDPGEAVGVILAQSLGEPSTQMTLNTFHLAGRGDMNVTLGMPRIQEILMKASANIGTPYMKCPVHEGKKRKDAARLAEKLRGVTLADVVEGIEVCTVPFHNSNGHISSLYKLHLKLFSPDCYPPESELTVDECQASLRTVFVDAMEYAIEKHLNLLHKVSGIQETRVKDTESLPSEGPEESEGRPTDGDESDASDGDDENEDDLGADAEKRKRQENDEMEYEDDIENEDGMNSDPDEETKHELDNEDDPAESGVESEENDEGHLSDSSNKTAKLEGGLAATKLKKKRNETVENLKEQKQAQITQKRSKKLKLTVHVESADLNFEVHYILHKEPHILLSQIAQKTLRSLFVSGSHNKNIGLCNVIWPEKKKKGETETKQKETEREEAYRGLQTSGLDFEVFWDLQDFLNVRKLTSNDIHAMLRTYGVEAARATIINEVKAVFEPFGIKVDPRHLSLAADYMTSGGSYRPMNSLGMARFCTSPFGKMSFEQATRFIMEAAYHGEVDNLTGPSATVSLGKPAKTGTGAFGLMQNITLEERAVM</sequence>
<dbReference type="GO" id="GO:0003677">
    <property type="term" value="F:DNA binding"/>
    <property type="evidence" value="ECO:0007669"/>
    <property type="project" value="InterPro"/>
</dbReference>
<dbReference type="Pfam" id="PF00623">
    <property type="entry name" value="RNA_pol_Rpb1_2"/>
    <property type="match status" value="1"/>
</dbReference>
<keyword evidence="3 12" id="KW-0240">DNA-directed RNA polymerase</keyword>
<evidence type="ECO:0000256" key="9">
    <source>
        <dbReference type="ARBA" id="ARBA00023163"/>
    </source>
</evidence>
<dbReference type="InterPro" id="IPR000722">
    <property type="entry name" value="RNA_pol_asu"/>
</dbReference>
<dbReference type="EC" id="2.7.7.6" evidence="12"/>
<feature type="compositionally biased region" description="Basic and acidic residues" evidence="13">
    <location>
        <begin position="1663"/>
        <end position="1672"/>
    </location>
</feature>
<dbReference type="eggNOG" id="KOG0262">
    <property type="taxonomic scope" value="Eukaryota"/>
</dbReference>
<dbReference type="Gene3D" id="2.40.40.20">
    <property type="match status" value="1"/>
</dbReference>
<comment type="subcellular location">
    <subcellularLocation>
        <location evidence="1">Nucleus</location>
    </subcellularLocation>
</comment>
<dbReference type="FunFam" id="2.40.40.20:FF:000019">
    <property type="entry name" value="DNA-directed RNA polymerase II subunit RPB1"/>
    <property type="match status" value="1"/>
</dbReference>